<sequence>MNMTTTATDPARADRLYALLPVVHRMRDAERGYPLKALLRVIAEQVQVVEDDITQLYDNWFIETAQEWAVPYIGDLVGHVPLAEGGLPADTPACDNARVLVPRREVANAIRHRRAKGTLALLEQLAQDVAGWPARAVEYFKLLGRHQNINHLYPERHRVVNLRDMDALDRLGGPFDSIAHGVDLRRIDSHRSTGLFNIPNVGVHVWRLLSLPVTDTPACCVEEVGPHCFTFSVLGQDAPLFVAPQPEPEPTHIADELNLPAAIRRHAFNADPGAFYGEGMSLAIRAEGWAGSAGSAWVPLAQIVPADLSHWAYVPRLNQVAVDPVLGRIAFPPNQLPRKGVRVSYRYGLPARLGGGEYERPLHQPASAHALYRVGEGDGYLFHRIGDALAQWRQDDPDDAVIEIGHSGVFVEPIDITLRDGQSLQLRAAQRARPVLRLIDWQTDLPDALTVSMGQGSRISLDGLLVTGRPLRVQGRADADTRADVCGARVVIRHCTLVPGWALEGDCHPRRPAEPSLEISNLRASVKIEHSIVGTLRVMQDEVGLDPMPIEICDSVVDATARDRQAIGGAGDGIAPAQLTLSDTTVLGIVDVHAIALAENCIFTGCVNVARRQIGCLRFCYVPCGCRTPRRYRCQPDEVLAAVRSRITDADRLYDEILSEQLRLRPQFTAERYGQPGYAQLATTCAPEITRGADDDSEMGVYHDLFQPQRAANLRARLNEFTPAGMHVGLLFAN</sequence>
<dbReference type="Proteomes" id="UP001371218">
    <property type="component" value="Unassembled WGS sequence"/>
</dbReference>
<reference evidence="1 2" key="1">
    <citation type="submission" date="2024-04" db="EMBL/GenBank/DDBJ databases">
        <title>Novel species of the genus Ideonella isolated from streams.</title>
        <authorList>
            <person name="Lu H."/>
        </authorList>
    </citation>
    <scope>NUCLEOTIDE SEQUENCE [LARGE SCALE GENOMIC DNA]</scope>
    <source>
        <strain evidence="1 2">DXS29W</strain>
    </source>
</reference>
<evidence type="ECO:0000313" key="2">
    <source>
        <dbReference type="Proteomes" id="UP001371218"/>
    </source>
</evidence>
<proteinExistence type="predicted"/>
<organism evidence="1 2">
    <name type="scientific">Ideonella lacteola</name>
    <dbReference type="NCBI Taxonomy" id="2984193"/>
    <lineage>
        <taxon>Bacteria</taxon>
        <taxon>Pseudomonadati</taxon>
        <taxon>Pseudomonadota</taxon>
        <taxon>Betaproteobacteria</taxon>
        <taxon>Burkholderiales</taxon>
        <taxon>Sphaerotilaceae</taxon>
        <taxon>Ideonella</taxon>
    </lineage>
</organism>
<dbReference type="RefSeq" id="WP_341427931.1">
    <property type="nucleotide sequence ID" value="NZ_JBBUTG010000016.1"/>
</dbReference>
<gene>
    <name evidence="1" type="ORF">AACH06_22040</name>
</gene>
<evidence type="ECO:0000313" key="1">
    <source>
        <dbReference type="EMBL" id="MEK8033511.1"/>
    </source>
</evidence>
<accession>A0ABU9BUL9</accession>
<dbReference type="EMBL" id="JBBUTG010000016">
    <property type="protein sequence ID" value="MEK8033511.1"/>
    <property type="molecule type" value="Genomic_DNA"/>
</dbReference>
<protein>
    <submittedName>
        <fullName evidence="1">Uncharacterized protein</fullName>
    </submittedName>
</protein>
<keyword evidence="2" id="KW-1185">Reference proteome</keyword>
<comment type="caution">
    <text evidence="1">The sequence shown here is derived from an EMBL/GenBank/DDBJ whole genome shotgun (WGS) entry which is preliminary data.</text>
</comment>
<name>A0ABU9BUL9_9BURK</name>